<dbReference type="InterPro" id="IPR006612">
    <property type="entry name" value="THAP_Znf"/>
</dbReference>
<dbReference type="GO" id="GO:0005634">
    <property type="term" value="C:nucleus"/>
    <property type="evidence" value="ECO:0007669"/>
    <property type="project" value="UniProtKB-SubCell"/>
</dbReference>
<dbReference type="SUPFAM" id="SSF57716">
    <property type="entry name" value="Glucocorticoid receptor-like (DNA-binding domain)"/>
    <property type="match status" value="2"/>
</dbReference>
<feature type="domain" description="C2H2-type" evidence="15">
    <location>
        <begin position="650"/>
        <end position="673"/>
    </location>
</feature>
<feature type="binding site" evidence="13">
    <location>
        <position position="332"/>
    </location>
    <ligand>
        <name>Zn(2+)</name>
        <dbReference type="ChEBI" id="CHEBI:29105"/>
    </ligand>
</feature>
<dbReference type="SMART" id="SM00868">
    <property type="entry name" value="zf-AD"/>
    <property type="match status" value="1"/>
</dbReference>
<keyword evidence="10" id="KW-0539">Nucleus</keyword>
<name>A0A182PNK7_9DIPT</name>
<comment type="subcellular location">
    <subcellularLocation>
        <location evidence="1">Nucleus</location>
    </subcellularLocation>
</comment>
<feature type="region of interest" description="Disordered" evidence="14">
    <location>
        <begin position="403"/>
        <end position="438"/>
    </location>
</feature>
<reference evidence="19" key="1">
    <citation type="submission" date="2013-03" db="EMBL/GenBank/DDBJ databases">
        <title>The Genome Sequence of Anopheles epiroticus epiroticus2.</title>
        <authorList>
            <consortium name="The Broad Institute Genomics Platform"/>
            <person name="Neafsey D.E."/>
            <person name="Howell P."/>
            <person name="Walker B."/>
            <person name="Young S.K."/>
            <person name="Zeng Q."/>
            <person name="Gargeya S."/>
            <person name="Fitzgerald M."/>
            <person name="Haas B."/>
            <person name="Abouelleil A."/>
            <person name="Allen A.W."/>
            <person name="Alvarado L."/>
            <person name="Arachchi H.M."/>
            <person name="Berlin A.M."/>
            <person name="Chapman S.B."/>
            <person name="Gainer-Dewar J."/>
            <person name="Goldberg J."/>
            <person name="Griggs A."/>
            <person name="Gujja S."/>
            <person name="Hansen M."/>
            <person name="Howarth C."/>
            <person name="Imamovic A."/>
            <person name="Ireland A."/>
            <person name="Larimer J."/>
            <person name="McCowan C."/>
            <person name="Murphy C."/>
            <person name="Pearson M."/>
            <person name="Poon T.W."/>
            <person name="Priest M."/>
            <person name="Roberts A."/>
            <person name="Saif S."/>
            <person name="Shea T."/>
            <person name="Sisk P."/>
            <person name="Sykes S."/>
            <person name="Wortman J."/>
            <person name="Nusbaum C."/>
            <person name="Birren B."/>
        </authorList>
    </citation>
    <scope>NUCLEOTIDE SEQUENCE [LARGE SCALE GENOMIC DNA]</scope>
    <source>
        <strain evidence="19">Epiroticus2</strain>
    </source>
</reference>
<feature type="domain" description="C2H2-type" evidence="15">
    <location>
        <begin position="594"/>
        <end position="621"/>
    </location>
</feature>
<evidence type="ECO:0000256" key="13">
    <source>
        <dbReference type="PROSITE-ProRule" id="PRU01263"/>
    </source>
</evidence>
<dbReference type="PROSITE" id="PS50950">
    <property type="entry name" value="ZF_THAP"/>
    <property type="match status" value="1"/>
</dbReference>
<evidence type="ECO:0000259" key="17">
    <source>
        <dbReference type="PROSITE" id="PS51915"/>
    </source>
</evidence>
<reference evidence="18" key="2">
    <citation type="submission" date="2020-05" db="UniProtKB">
        <authorList>
            <consortium name="EnsemblMetazoa"/>
        </authorList>
    </citation>
    <scope>IDENTIFICATION</scope>
    <source>
        <strain evidence="18">Epiroticus2</strain>
    </source>
</reference>
<evidence type="ECO:0000259" key="16">
    <source>
        <dbReference type="PROSITE" id="PS50950"/>
    </source>
</evidence>
<feature type="domain" description="C2H2-type" evidence="15">
    <location>
        <begin position="566"/>
        <end position="594"/>
    </location>
</feature>
<feature type="region of interest" description="Disordered" evidence="14">
    <location>
        <begin position="505"/>
        <end position="532"/>
    </location>
</feature>
<feature type="domain" description="THAP-type" evidence="16">
    <location>
        <begin position="219"/>
        <end position="298"/>
    </location>
</feature>
<evidence type="ECO:0000256" key="2">
    <source>
        <dbReference type="ARBA" id="ARBA00006991"/>
    </source>
</evidence>
<dbReference type="PROSITE" id="PS51915">
    <property type="entry name" value="ZAD"/>
    <property type="match status" value="1"/>
</dbReference>
<dbReference type="GO" id="GO:0008270">
    <property type="term" value="F:zinc ion binding"/>
    <property type="evidence" value="ECO:0007669"/>
    <property type="project" value="UniProtKB-UniRule"/>
</dbReference>
<dbReference type="InterPro" id="IPR050331">
    <property type="entry name" value="Zinc_finger"/>
</dbReference>
<dbReference type="SUPFAM" id="SSF57667">
    <property type="entry name" value="beta-beta-alpha zinc fingers"/>
    <property type="match status" value="5"/>
</dbReference>
<feature type="domain" description="ZAD" evidence="17">
    <location>
        <begin position="327"/>
        <end position="398"/>
    </location>
</feature>
<dbReference type="FunFam" id="3.30.160.60:FF:004134">
    <property type="match status" value="1"/>
</dbReference>
<evidence type="ECO:0000256" key="5">
    <source>
        <dbReference type="ARBA" id="ARBA00022771"/>
    </source>
</evidence>
<keyword evidence="9" id="KW-0804">Transcription</keyword>
<keyword evidence="7" id="KW-0805">Transcription regulation</keyword>
<evidence type="ECO:0000256" key="14">
    <source>
        <dbReference type="SAM" id="MobiDB-lite"/>
    </source>
</evidence>
<dbReference type="PANTHER" id="PTHR16515">
    <property type="entry name" value="PR DOMAIN ZINC FINGER PROTEIN"/>
    <property type="match status" value="1"/>
</dbReference>
<evidence type="ECO:0000256" key="8">
    <source>
        <dbReference type="ARBA" id="ARBA00023125"/>
    </source>
</evidence>
<dbReference type="VEuPathDB" id="VectorBase:AEPI008534"/>
<evidence type="ECO:0000256" key="7">
    <source>
        <dbReference type="ARBA" id="ARBA00023015"/>
    </source>
</evidence>
<dbReference type="SMART" id="SM00980">
    <property type="entry name" value="THAP"/>
    <property type="match status" value="1"/>
</dbReference>
<evidence type="ECO:0000256" key="9">
    <source>
        <dbReference type="ARBA" id="ARBA00023163"/>
    </source>
</evidence>
<feature type="domain" description="C2H2-type" evidence="15">
    <location>
        <begin position="538"/>
        <end position="565"/>
    </location>
</feature>
<evidence type="ECO:0000256" key="12">
    <source>
        <dbReference type="PROSITE-ProRule" id="PRU00309"/>
    </source>
</evidence>
<evidence type="ECO:0000256" key="3">
    <source>
        <dbReference type="ARBA" id="ARBA00022723"/>
    </source>
</evidence>
<feature type="compositionally biased region" description="Basic and acidic residues" evidence="14">
    <location>
        <begin position="426"/>
        <end position="438"/>
    </location>
</feature>
<keyword evidence="5 11" id="KW-0863">Zinc-finger</keyword>
<keyword evidence="8 12" id="KW-0238">DNA-binding</keyword>
<feature type="domain" description="C2H2-type" evidence="15">
    <location>
        <begin position="81"/>
        <end position="108"/>
    </location>
</feature>
<dbReference type="Proteomes" id="UP000075885">
    <property type="component" value="Unassembled WGS sequence"/>
</dbReference>
<dbReference type="AlphaFoldDB" id="A0A182PNK7"/>
<keyword evidence="3 13" id="KW-0479">Metal-binding</keyword>
<organism evidence="18 19">
    <name type="scientific">Anopheles epiroticus</name>
    <dbReference type="NCBI Taxonomy" id="199890"/>
    <lineage>
        <taxon>Eukaryota</taxon>
        <taxon>Metazoa</taxon>
        <taxon>Ecdysozoa</taxon>
        <taxon>Arthropoda</taxon>
        <taxon>Hexapoda</taxon>
        <taxon>Insecta</taxon>
        <taxon>Pterygota</taxon>
        <taxon>Neoptera</taxon>
        <taxon>Endopterygota</taxon>
        <taxon>Diptera</taxon>
        <taxon>Nematocera</taxon>
        <taxon>Culicoidea</taxon>
        <taxon>Culicidae</taxon>
        <taxon>Anophelinae</taxon>
        <taxon>Anopheles</taxon>
    </lineage>
</organism>
<dbReference type="PROSITE" id="PS00028">
    <property type="entry name" value="ZINC_FINGER_C2H2_1"/>
    <property type="match status" value="9"/>
</dbReference>
<keyword evidence="6 13" id="KW-0862">Zinc</keyword>
<accession>A0A182PNK7</accession>
<dbReference type="InterPro" id="IPR036236">
    <property type="entry name" value="Znf_C2H2_sf"/>
</dbReference>
<dbReference type="Pfam" id="PF00096">
    <property type="entry name" value="zf-C2H2"/>
    <property type="match status" value="6"/>
</dbReference>
<evidence type="ECO:0000256" key="11">
    <source>
        <dbReference type="PROSITE-ProRule" id="PRU00042"/>
    </source>
</evidence>
<protein>
    <submittedName>
        <fullName evidence="18">Uncharacterized protein</fullName>
    </submittedName>
</protein>
<proteinExistence type="inferred from homology"/>
<evidence type="ECO:0000256" key="1">
    <source>
        <dbReference type="ARBA" id="ARBA00004123"/>
    </source>
</evidence>
<dbReference type="PROSITE" id="PS50157">
    <property type="entry name" value="ZINC_FINGER_C2H2_2"/>
    <property type="match status" value="9"/>
</dbReference>
<evidence type="ECO:0000313" key="19">
    <source>
        <dbReference type="Proteomes" id="UP000075885"/>
    </source>
</evidence>
<dbReference type="Gene3D" id="3.30.160.60">
    <property type="entry name" value="Classic Zinc Finger"/>
    <property type="match status" value="6"/>
</dbReference>
<evidence type="ECO:0000313" key="18">
    <source>
        <dbReference type="EnsemblMetazoa" id="AEPI008534-PA"/>
    </source>
</evidence>
<feature type="binding site" evidence="13">
    <location>
        <position position="371"/>
    </location>
    <ligand>
        <name>Zn(2+)</name>
        <dbReference type="ChEBI" id="CHEBI:29105"/>
    </ligand>
</feature>
<dbReference type="EnsemblMetazoa" id="AEPI008534-RA">
    <property type="protein sequence ID" value="AEPI008534-PA"/>
    <property type="gene ID" value="AEPI008534"/>
</dbReference>
<dbReference type="InterPro" id="IPR012934">
    <property type="entry name" value="Znf_AD"/>
</dbReference>
<evidence type="ECO:0000256" key="6">
    <source>
        <dbReference type="ARBA" id="ARBA00022833"/>
    </source>
</evidence>
<feature type="binding site" evidence="13">
    <location>
        <position position="329"/>
    </location>
    <ligand>
        <name>Zn(2+)</name>
        <dbReference type="ChEBI" id="CHEBI:29105"/>
    </ligand>
</feature>
<feature type="compositionally biased region" description="Basic and acidic residues" evidence="14">
    <location>
        <begin position="519"/>
        <end position="531"/>
    </location>
</feature>
<feature type="binding site" evidence="13">
    <location>
        <position position="374"/>
    </location>
    <ligand>
        <name>Zn(2+)</name>
        <dbReference type="ChEBI" id="CHEBI:29105"/>
    </ligand>
</feature>
<feature type="compositionally biased region" description="Low complexity" evidence="14">
    <location>
        <begin position="506"/>
        <end position="518"/>
    </location>
</feature>
<feature type="domain" description="C2H2-type" evidence="15">
    <location>
        <begin position="55"/>
        <end position="78"/>
    </location>
</feature>
<sequence length="709" mass="81985">METIVLTRVRTLNTHMKMHEQPIKCDYCDRRYSNAAGKYYHTHTYHLAGGAPCTVHCTICGKQYGSEAALKQHMKYHTTTLKCSKCDLVFNHPNKRRNHELTHNEDRGYECVVCKKVLQTIESYDVHLKKHSQERSYPCTLCPKKFNTSFNLILHLKVHAKNYNYRPAKSWVEHYTILSRDPMQYKCNHCDRYSTDKHFNNNNFTENDAQQQRLLLANMGSICFFPKCVPKTRDFVVFPFSRTREFENWWIKSGWVNAIPLERLPSKILICEEHFEKDLINRRYKVPRLALGALPTRNVTCPVRKSNPQREGTEQNNSSATGLYRDSYCRLCGQAQSTPLSDDLDLLLKLDEMFQNQLRLSSTATLPAGVCSSCKETANVMQEFWKKCIEAQETLQEIFKKASTAKPVANDSRPRRSETNKPNQTKPDERLFSNKETLPAEREEIVVDTATSSQVMEEHFANQYEFESYGEELPASTADESDEIIELTGPEKQLISDEFSIEYDGESSSQESANFSASYREENQNAAKHEGSSSTEMHICEVCGNSFKTLPGLKAHLLVHSGRRDHQCNICGHEFKQKRHLVEHIESKHERKTFPCKICGMPYSWKKGLQRHMNTHKGTALKHVCKVCGKAFPVPHKLKLHMMLHTGDRIHCEFCGKGYRFNYMLTQHKIRVHNMVIEGVKLYSTPKQKKLTERKKIATMNEEQLNAYV</sequence>
<evidence type="ECO:0000256" key="4">
    <source>
        <dbReference type="ARBA" id="ARBA00022737"/>
    </source>
</evidence>
<feature type="domain" description="C2H2-type" evidence="15">
    <location>
        <begin position="623"/>
        <end position="650"/>
    </location>
</feature>
<keyword evidence="4" id="KW-0677">Repeat</keyword>
<dbReference type="InterPro" id="IPR013087">
    <property type="entry name" value="Znf_C2H2_type"/>
</dbReference>
<feature type="domain" description="C2H2-type" evidence="15">
    <location>
        <begin position="137"/>
        <end position="164"/>
    </location>
</feature>
<dbReference type="GO" id="GO:0003677">
    <property type="term" value="F:DNA binding"/>
    <property type="evidence" value="ECO:0007669"/>
    <property type="project" value="UniProtKB-UniRule"/>
</dbReference>
<dbReference type="FunFam" id="3.30.160.60:FF:000761">
    <property type="entry name" value="Zinc finger protein 449"/>
    <property type="match status" value="1"/>
</dbReference>
<comment type="similarity">
    <text evidence="2">Belongs to the krueppel C2H2-type zinc-finger protein family.</text>
</comment>
<evidence type="ECO:0000259" key="15">
    <source>
        <dbReference type="PROSITE" id="PS50157"/>
    </source>
</evidence>
<keyword evidence="19" id="KW-1185">Reference proteome</keyword>
<feature type="domain" description="C2H2-type" evidence="15">
    <location>
        <begin position="109"/>
        <end position="136"/>
    </location>
</feature>
<dbReference type="SMART" id="SM00355">
    <property type="entry name" value="ZnF_C2H2"/>
    <property type="match status" value="10"/>
</dbReference>
<evidence type="ECO:0000256" key="10">
    <source>
        <dbReference type="ARBA" id="ARBA00023242"/>
    </source>
</evidence>
<dbReference type="GO" id="GO:0010468">
    <property type="term" value="P:regulation of gene expression"/>
    <property type="evidence" value="ECO:0007669"/>
    <property type="project" value="TreeGrafter"/>
</dbReference>
<dbReference type="PANTHER" id="PTHR16515:SF66">
    <property type="entry name" value="C2H2-TYPE DOMAIN-CONTAINING PROTEIN"/>
    <property type="match status" value="1"/>
</dbReference>
<dbReference type="STRING" id="199890.A0A182PNK7"/>